<evidence type="ECO:0000313" key="3">
    <source>
        <dbReference type="Proteomes" id="UP000604046"/>
    </source>
</evidence>
<dbReference type="EMBL" id="CAJNDS010001435">
    <property type="protein sequence ID" value="CAE7259675.1"/>
    <property type="molecule type" value="Genomic_DNA"/>
</dbReference>
<keyword evidence="1" id="KW-0472">Membrane</keyword>
<proteinExistence type="predicted"/>
<dbReference type="Proteomes" id="UP000604046">
    <property type="component" value="Unassembled WGS sequence"/>
</dbReference>
<keyword evidence="1" id="KW-1133">Transmembrane helix</keyword>
<evidence type="ECO:0000313" key="2">
    <source>
        <dbReference type="EMBL" id="CAE7259675.1"/>
    </source>
</evidence>
<keyword evidence="1" id="KW-0812">Transmembrane</keyword>
<evidence type="ECO:0000256" key="1">
    <source>
        <dbReference type="SAM" id="Phobius"/>
    </source>
</evidence>
<dbReference type="AlphaFoldDB" id="A0A812M6Z2"/>
<protein>
    <submittedName>
        <fullName evidence="2">Uncharacterized protein</fullName>
    </submittedName>
</protein>
<name>A0A812M6Z2_9DINO</name>
<reference evidence="2" key="1">
    <citation type="submission" date="2021-02" db="EMBL/GenBank/DDBJ databases">
        <authorList>
            <person name="Dougan E. K."/>
            <person name="Rhodes N."/>
            <person name="Thang M."/>
            <person name="Chan C."/>
        </authorList>
    </citation>
    <scope>NUCLEOTIDE SEQUENCE</scope>
</reference>
<comment type="caution">
    <text evidence="2">The sequence shown here is derived from an EMBL/GenBank/DDBJ whole genome shotgun (WGS) entry which is preliminary data.</text>
</comment>
<keyword evidence="3" id="KW-1185">Reference proteome</keyword>
<dbReference type="OrthoDB" id="439484at2759"/>
<organism evidence="2 3">
    <name type="scientific">Symbiodinium natans</name>
    <dbReference type="NCBI Taxonomy" id="878477"/>
    <lineage>
        <taxon>Eukaryota</taxon>
        <taxon>Sar</taxon>
        <taxon>Alveolata</taxon>
        <taxon>Dinophyceae</taxon>
        <taxon>Suessiales</taxon>
        <taxon>Symbiodiniaceae</taxon>
        <taxon>Symbiodinium</taxon>
    </lineage>
</organism>
<gene>
    <name evidence="2" type="ORF">SNAT2548_LOCUS13544</name>
</gene>
<accession>A0A812M6Z2</accession>
<feature type="transmembrane region" description="Helical" evidence="1">
    <location>
        <begin position="26"/>
        <end position="47"/>
    </location>
</feature>
<feature type="transmembrane region" description="Helical" evidence="1">
    <location>
        <begin position="102"/>
        <end position="119"/>
    </location>
</feature>
<sequence>MAKEFLGAVVFLQVTNLPLILTSLSSARILTGFGIGLMLALAGLTTTSAQGVDDKPRVVSAQATMVATSWGNRAVRVSKGLVDSYAAVLFAASRKGTASSTILTFLGVFALAFTSAMWLNTGFYGQ</sequence>